<name>A0A0B3S859_9RHOB</name>
<dbReference type="Proteomes" id="UP000030960">
    <property type="component" value="Unassembled WGS sequence"/>
</dbReference>
<dbReference type="Gene3D" id="1.10.490.110">
    <property type="entry name" value="Uncharacterized conserved protein DUF2267"/>
    <property type="match status" value="1"/>
</dbReference>
<evidence type="ECO:0008006" key="3">
    <source>
        <dbReference type="Google" id="ProtNLM"/>
    </source>
</evidence>
<reference evidence="1 2" key="1">
    <citation type="submission" date="2014-10" db="EMBL/GenBank/DDBJ databases">
        <title>Genome sequence of Ponticoccus sp. strain UMTAT08 isolated from clonal culture of toxic dinoflagellate Alexandrium tamiyavanichii.</title>
        <authorList>
            <person name="Gan H.Y."/>
            <person name="Muhd D.-D."/>
            <person name="Mohd Noor M.E."/>
            <person name="Yeong Y.S."/>
            <person name="Usup G."/>
        </authorList>
    </citation>
    <scope>NUCLEOTIDE SEQUENCE [LARGE SCALE GENOMIC DNA]</scope>
    <source>
        <strain evidence="1 2">UMTAT08</strain>
    </source>
</reference>
<sequence>MPQPWTYRHASREYRAFLDDLKARMNLESDNMAYTALDGVFHVFRRRVTAEEGLRFASVLPSVPRAIFVAGWQPEVPPAPWASRDDLIREAQALRPNHNLTPDTCVESVAWALRRAIRGPEWESALAALPPEARAFWRVEVADPSELEPGIR</sequence>
<dbReference type="Pfam" id="PF10025">
    <property type="entry name" value="DUF2267"/>
    <property type="match status" value="1"/>
</dbReference>
<dbReference type="InterPro" id="IPR038282">
    <property type="entry name" value="DUF2267_sf"/>
</dbReference>
<dbReference type="InterPro" id="IPR018727">
    <property type="entry name" value="DUF2267"/>
</dbReference>
<dbReference type="OrthoDB" id="20942at2"/>
<gene>
    <name evidence="1" type="ORF">OA50_00209</name>
</gene>
<dbReference type="EMBL" id="JSUQ01000001">
    <property type="protein sequence ID" value="KHQ55173.1"/>
    <property type="molecule type" value="Genomic_DNA"/>
</dbReference>
<protein>
    <recommendedName>
        <fullName evidence="3">DUF2267 domain-containing protein</fullName>
    </recommendedName>
</protein>
<proteinExistence type="predicted"/>
<evidence type="ECO:0000313" key="1">
    <source>
        <dbReference type="EMBL" id="KHQ55173.1"/>
    </source>
</evidence>
<dbReference type="RefSeq" id="WP_043136245.1">
    <property type="nucleotide sequence ID" value="NZ_JSUQ01000001.1"/>
</dbReference>
<keyword evidence="2" id="KW-1185">Reference proteome</keyword>
<dbReference type="AlphaFoldDB" id="A0A0B3S859"/>
<accession>A0A0B3S859</accession>
<dbReference type="STRING" id="561184.SAMN05216376_103213"/>
<comment type="caution">
    <text evidence="1">The sequence shown here is derived from an EMBL/GenBank/DDBJ whole genome shotgun (WGS) entry which is preliminary data.</text>
</comment>
<organism evidence="1 2">
    <name type="scientific">Mameliella alba</name>
    <dbReference type="NCBI Taxonomy" id="561184"/>
    <lineage>
        <taxon>Bacteria</taxon>
        <taxon>Pseudomonadati</taxon>
        <taxon>Pseudomonadota</taxon>
        <taxon>Alphaproteobacteria</taxon>
        <taxon>Rhodobacterales</taxon>
        <taxon>Roseobacteraceae</taxon>
        <taxon>Mameliella</taxon>
    </lineage>
</organism>
<evidence type="ECO:0000313" key="2">
    <source>
        <dbReference type="Proteomes" id="UP000030960"/>
    </source>
</evidence>